<comment type="subcellular location">
    <subcellularLocation>
        <location evidence="1">Membrane</location>
        <topology evidence="1">Multi-pass membrane protein</topology>
    </subcellularLocation>
</comment>
<feature type="domain" description="SLC12A transporter C-terminal" evidence="8">
    <location>
        <begin position="651"/>
        <end position="1045"/>
    </location>
</feature>
<dbReference type="PANTHER" id="PTHR11827:SF103">
    <property type="entry name" value="SODIUM CHLORIDE COTRANSPORTER 69, ISOFORM E"/>
    <property type="match status" value="1"/>
</dbReference>
<dbReference type="NCBIfam" id="TIGR00930">
    <property type="entry name" value="2a30"/>
    <property type="match status" value="1"/>
</dbReference>
<keyword evidence="2 6" id="KW-0812">Transmembrane</keyword>
<evidence type="ECO:0000256" key="2">
    <source>
        <dbReference type="ARBA" id="ARBA00022692"/>
    </source>
</evidence>
<evidence type="ECO:0000256" key="6">
    <source>
        <dbReference type="SAM" id="Phobius"/>
    </source>
</evidence>
<evidence type="ECO:0000313" key="10">
    <source>
        <dbReference type="Proteomes" id="UP001234178"/>
    </source>
</evidence>
<evidence type="ECO:0008006" key="11">
    <source>
        <dbReference type="Google" id="ProtNLM"/>
    </source>
</evidence>
<keyword evidence="3 6" id="KW-1133">Transmembrane helix</keyword>
<feature type="transmembrane region" description="Helical" evidence="6">
    <location>
        <begin position="527"/>
        <end position="548"/>
    </location>
</feature>
<dbReference type="Gene3D" id="1.20.1740.10">
    <property type="entry name" value="Amino acid/polyamine transporter I"/>
    <property type="match status" value="1"/>
</dbReference>
<feature type="transmembrane region" description="Helical" evidence="6">
    <location>
        <begin position="267"/>
        <end position="286"/>
    </location>
</feature>
<protein>
    <recommendedName>
        <fullName evidence="11">Bumetanide-sensitive na-k-cl cotransport protein</fullName>
    </recommendedName>
</protein>
<feature type="transmembrane region" description="Helical" evidence="6">
    <location>
        <begin position="503"/>
        <end position="521"/>
    </location>
</feature>
<feature type="domain" description="Amino acid permease/ SLC12A" evidence="7">
    <location>
        <begin position="144"/>
        <end position="642"/>
    </location>
</feature>
<feature type="transmembrane region" description="Helical" evidence="6">
    <location>
        <begin position="292"/>
        <end position="311"/>
    </location>
</feature>
<comment type="caution">
    <text evidence="9">The sequence shown here is derived from an EMBL/GenBank/DDBJ whole genome shotgun (WGS) entry which is preliminary data.</text>
</comment>
<reference evidence="9 10" key="1">
    <citation type="journal article" date="2023" name="Nucleic Acids Res.">
        <title>The hologenome of Daphnia magna reveals possible DNA methylation and microbiome-mediated evolution of the host genome.</title>
        <authorList>
            <person name="Chaturvedi A."/>
            <person name="Li X."/>
            <person name="Dhandapani V."/>
            <person name="Marshall H."/>
            <person name="Kissane S."/>
            <person name="Cuenca-Cambronero M."/>
            <person name="Asole G."/>
            <person name="Calvet F."/>
            <person name="Ruiz-Romero M."/>
            <person name="Marangio P."/>
            <person name="Guigo R."/>
            <person name="Rago D."/>
            <person name="Mirbahai L."/>
            <person name="Eastwood N."/>
            <person name="Colbourne J.K."/>
            <person name="Zhou J."/>
            <person name="Mallon E."/>
            <person name="Orsini L."/>
        </authorList>
    </citation>
    <scope>NUCLEOTIDE SEQUENCE [LARGE SCALE GENOMIC DNA]</scope>
    <source>
        <strain evidence="9">LRV0_1</strain>
    </source>
</reference>
<sequence length="1045" mass="116079">MDNHTFDGHEGFVICKQGPANNVRRTSIRPTLATIPSGIGMDNLAFETSEDILRHQAAGANLRVGNTESKMRSSLRRLGAGARRLTNEAVPRLANYSNIFQMATTGTRPTMEELHESIVEEKPADRGINGEEQIPRQKLGWIEGVLIRNMLNIWGVMLFLRISWVVALAGIWQTLIIICISTFVTFVTALSTSAIVTNGEIGGGGTYYVMSRILGPEWGGSIGLLFALANAINGSLNVVGFCQTLQDTMKNYGGYTIIDGGINDTRILGTILMILVWALCGLGTKYESLTQQMLVVILAVALANFFVGSFIGPQSDVSQARGYLGYRLDLIQENWDSGYVFNSGMMQDFFSVFAVYFPAGIGILAGANISGDLKDPSDAIPKGTIWAIISTSISYAIVAIVCAATTKRQATGSVEDFHNGTFLNCGPTNCTYGSYNDYQLMTLISAYGPLNYAGCFAATLSTALASYISCPKLLQVIGDDKLYPHWMVGWMTKGYGKSQEPHLAYLFTFFLALGFILIAQLDMIALLISDLFLITFAFLNYACFHVDLVQPVGWRPTFKYYNKWLSLFCACLCIAIMFMIDWKVALVTLAIVFFFYFIVLYRKPDVNWGTSSQAMNLQDALTSIQQLMHIEEHVKNYQPHILALTGSPRSRPALIDFAYLICKKNSMLVCGNVVEGKITTKMRGEILQQSYKHLRKNDIKGFCSLIGNVDLPTGVSAMLEVAGVGKIRPNILVIGYKNDWRVCDRQSLKQYFATIHAGFSLHVGVAILRVPEGLDYSAILGDTDELNINSTADGHSPVSVIESPPGTPDIDRHIGNSDTPLDNANLPDTKKDTKRGKKSKKDCKLVGSDGKELPRHIYNNITRFQKKQLEGTIDVWWLYDDGGLTLLLPYIISTRSNWAACQFRVFCTANNHEEVEKEREGMAALLNKFRIDYSDLIVITDLNKPPKESTRNWFDGLIRPFIRREELSETERVSLQAKTDRHCRLRELVVDHSTDSNLVVMTLPIARKEAVSAPMYMAWLETLTANMPPFLLVRGNQTSVLTFYA</sequence>
<evidence type="ECO:0000259" key="8">
    <source>
        <dbReference type="Pfam" id="PF03522"/>
    </source>
</evidence>
<dbReference type="Pfam" id="PF03522">
    <property type="entry name" value="SLC12"/>
    <property type="match status" value="1"/>
</dbReference>
<evidence type="ECO:0000256" key="1">
    <source>
        <dbReference type="ARBA" id="ARBA00004141"/>
    </source>
</evidence>
<organism evidence="9 10">
    <name type="scientific">Daphnia magna</name>
    <dbReference type="NCBI Taxonomy" id="35525"/>
    <lineage>
        <taxon>Eukaryota</taxon>
        <taxon>Metazoa</taxon>
        <taxon>Ecdysozoa</taxon>
        <taxon>Arthropoda</taxon>
        <taxon>Crustacea</taxon>
        <taxon>Branchiopoda</taxon>
        <taxon>Diplostraca</taxon>
        <taxon>Cladocera</taxon>
        <taxon>Anomopoda</taxon>
        <taxon>Daphniidae</taxon>
        <taxon>Daphnia</taxon>
    </lineage>
</organism>
<feature type="region of interest" description="Disordered" evidence="5">
    <location>
        <begin position="792"/>
        <end position="846"/>
    </location>
</feature>
<feature type="transmembrane region" description="Helical" evidence="6">
    <location>
        <begin position="383"/>
        <end position="404"/>
    </location>
</feature>
<feature type="compositionally biased region" description="Basic residues" evidence="5">
    <location>
        <begin position="832"/>
        <end position="841"/>
    </location>
</feature>
<dbReference type="Pfam" id="PF00324">
    <property type="entry name" value="AA_permease"/>
    <property type="match status" value="1"/>
</dbReference>
<evidence type="ECO:0000256" key="5">
    <source>
        <dbReference type="SAM" id="MobiDB-lite"/>
    </source>
</evidence>
<dbReference type="InterPro" id="IPR004841">
    <property type="entry name" value="AA-permease/SLC12A_dom"/>
</dbReference>
<accession>A0ABR0AVL9</accession>
<evidence type="ECO:0000259" key="7">
    <source>
        <dbReference type="Pfam" id="PF00324"/>
    </source>
</evidence>
<dbReference type="InterPro" id="IPR018491">
    <property type="entry name" value="SLC12_C"/>
</dbReference>
<evidence type="ECO:0000256" key="3">
    <source>
        <dbReference type="ARBA" id="ARBA00022989"/>
    </source>
</evidence>
<keyword evidence="4 6" id="KW-0472">Membrane</keyword>
<dbReference type="InterPro" id="IPR004842">
    <property type="entry name" value="SLC12A_fam"/>
</dbReference>
<dbReference type="PANTHER" id="PTHR11827">
    <property type="entry name" value="SOLUTE CARRIER FAMILY 12, CATION COTRANSPORTERS"/>
    <property type="match status" value="1"/>
</dbReference>
<feature type="transmembrane region" description="Helical" evidence="6">
    <location>
        <begin position="145"/>
        <end position="164"/>
    </location>
</feature>
<dbReference type="EMBL" id="JAOYFB010000039">
    <property type="protein sequence ID" value="KAK4029138.1"/>
    <property type="molecule type" value="Genomic_DNA"/>
</dbReference>
<feature type="transmembrane region" description="Helical" evidence="6">
    <location>
        <begin position="349"/>
        <end position="371"/>
    </location>
</feature>
<feature type="transmembrane region" description="Helical" evidence="6">
    <location>
        <begin position="584"/>
        <end position="601"/>
    </location>
</feature>
<evidence type="ECO:0000313" key="9">
    <source>
        <dbReference type="EMBL" id="KAK4029138.1"/>
    </source>
</evidence>
<proteinExistence type="predicted"/>
<gene>
    <name evidence="9" type="ORF">OUZ56_022148</name>
</gene>
<feature type="transmembrane region" description="Helical" evidence="6">
    <location>
        <begin position="560"/>
        <end position="578"/>
    </location>
</feature>
<name>A0ABR0AVL9_9CRUS</name>
<keyword evidence="10" id="KW-1185">Reference proteome</keyword>
<dbReference type="Proteomes" id="UP001234178">
    <property type="component" value="Unassembled WGS sequence"/>
</dbReference>
<evidence type="ECO:0000256" key="4">
    <source>
        <dbReference type="ARBA" id="ARBA00023136"/>
    </source>
</evidence>
<feature type="transmembrane region" description="Helical" evidence="6">
    <location>
        <begin position="170"/>
        <end position="190"/>
    </location>
</feature>